<accession>A0A9D1G381</accession>
<gene>
    <name evidence="3" type="ORF">IAD42_00120</name>
</gene>
<dbReference type="Pfam" id="PF05569">
    <property type="entry name" value="Peptidase_M56"/>
    <property type="match status" value="1"/>
</dbReference>
<dbReference type="PANTHER" id="PTHR34978:SF3">
    <property type="entry name" value="SLR0241 PROTEIN"/>
    <property type="match status" value="1"/>
</dbReference>
<feature type="transmembrane region" description="Helical" evidence="1">
    <location>
        <begin position="6"/>
        <end position="23"/>
    </location>
</feature>
<evidence type="ECO:0000259" key="2">
    <source>
        <dbReference type="Pfam" id="PF05569"/>
    </source>
</evidence>
<evidence type="ECO:0000313" key="4">
    <source>
        <dbReference type="Proteomes" id="UP000886876"/>
    </source>
</evidence>
<sequence>MIWLAGMAALLIWALVSWLRLRARMRTAVRLEGNVYESDRADGPFVLGLFRPRIYLPFGLGEAERGYVLAHEQEHIRRGDQAVKLLGFLLLCLHWFNPLVWLAYALLCRDIELACDERVVRGMAAGERADYSQALLDLSRPRRFVSACPLAFGEAPVKSRVKSVLNYKKPALWLAALAVVVCVGAAVCFLTDPKAAAEDAGEDESERVAITAQLDENFPAQVLYYAVNCTVQQVEMMIWINVERAEITDLTCYAETEGPEGETLLLFRLGARYKLAEPENVMPMGGMLIEDGWLTRIDSGGERYMLLSRDGEDWRYIGVVTEQTVSELGGDYEAAALELYERVYAGSVSWTSNLAVSSLYGIQFMFDFDFNWTRIEASCDEGRLQQEQGLRWTPEPDTAEATIVFTVYDGETAQYCGSISIARTAQPSEIENTYTARLNCPGLSMTAKGSNMGATISQLQ</sequence>
<feature type="transmembrane region" description="Helical" evidence="1">
    <location>
        <begin position="85"/>
        <end position="107"/>
    </location>
</feature>
<comment type="caution">
    <text evidence="3">The sequence shown here is derived from an EMBL/GenBank/DDBJ whole genome shotgun (WGS) entry which is preliminary data.</text>
</comment>
<reference evidence="3" key="1">
    <citation type="submission" date="2020-10" db="EMBL/GenBank/DDBJ databases">
        <authorList>
            <person name="Gilroy R."/>
        </authorList>
    </citation>
    <scope>NUCLEOTIDE SEQUENCE</scope>
    <source>
        <strain evidence="3">ChiHecec3B27-6122</strain>
    </source>
</reference>
<dbReference type="InterPro" id="IPR008756">
    <property type="entry name" value="Peptidase_M56"/>
</dbReference>
<dbReference type="EMBL" id="DVJS01000003">
    <property type="protein sequence ID" value="HIS96361.1"/>
    <property type="molecule type" value="Genomic_DNA"/>
</dbReference>
<reference evidence="3" key="2">
    <citation type="journal article" date="2021" name="PeerJ">
        <title>Extensive microbial diversity within the chicken gut microbiome revealed by metagenomics and culture.</title>
        <authorList>
            <person name="Gilroy R."/>
            <person name="Ravi A."/>
            <person name="Getino M."/>
            <person name="Pursley I."/>
            <person name="Horton D.L."/>
            <person name="Alikhan N.F."/>
            <person name="Baker D."/>
            <person name="Gharbi K."/>
            <person name="Hall N."/>
            <person name="Watson M."/>
            <person name="Adriaenssens E.M."/>
            <person name="Foster-Nyarko E."/>
            <person name="Jarju S."/>
            <person name="Secka A."/>
            <person name="Antonio M."/>
            <person name="Oren A."/>
            <person name="Chaudhuri R.R."/>
            <person name="La Ragione R."/>
            <person name="Hildebrand F."/>
            <person name="Pallen M.J."/>
        </authorList>
    </citation>
    <scope>NUCLEOTIDE SEQUENCE</scope>
    <source>
        <strain evidence="3">ChiHecec3B27-6122</strain>
    </source>
</reference>
<organism evidence="3 4">
    <name type="scientific">Candidatus Scatomorpha pullistercoris</name>
    <dbReference type="NCBI Taxonomy" id="2840929"/>
    <lineage>
        <taxon>Bacteria</taxon>
        <taxon>Bacillati</taxon>
        <taxon>Bacillota</taxon>
        <taxon>Clostridia</taxon>
        <taxon>Eubacteriales</taxon>
        <taxon>Candidatus Scatomorpha</taxon>
    </lineage>
</organism>
<dbReference type="Proteomes" id="UP000886876">
    <property type="component" value="Unassembled WGS sequence"/>
</dbReference>
<evidence type="ECO:0000256" key="1">
    <source>
        <dbReference type="SAM" id="Phobius"/>
    </source>
</evidence>
<dbReference type="AlphaFoldDB" id="A0A9D1G381"/>
<name>A0A9D1G381_9FIRM</name>
<dbReference type="PANTHER" id="PTHR34978">
    <property type="entry name" value="POSSIBLE SENSOR-TRANSDUCER PROTEIN BLAR"/>
    <property type="match status" value="1"/>
</dbReference>
<dbReference type="InterPro" id="IPR052173">
    <property type="entry name" value="Beta-lactam_resp_regulator"/>
</dbReference>
<proteinExistence type="predicted"/>
<evidence type="ECO:0000313" key="3">
    <source>
        <dbReference type="EMBL" id="HIS96361.1"/>
    </source>
</evidence>
<feature type="domain" description="Peptidase M56" evidence="2">
    <location>
        <begin position="2"/>
        <end position="163"/>
    </location>
</feature>
<feature type="transmembrane region" description="Helical" evidence="1">
    <location>
        <begin position="171"/>
        <end position="190"/>
    </location>
</feature>
<protein>
    <submittedName>
        <fullName evidence="3">M56 family metallopeptidase</fullName>
    </submittedName>
</protein>
<keyword evidence="1" id="KW-1133">Transmembrane helix</keyword>
<dbReference type="CDD" id="cd07341">
    <property type="entry name" value="M56_BlaR1_MecR1_like"/>
    <property type="match status" value="1"/>
</dbReference>
<keyword evidence="1" id="KW-0812">Transmembrane</keyword>
<keyword evidence="1" id="KW-0472">Membrane</keyword>